<proteinExistence type="inferred from homology"/>
<comment type="caution">
    <text evidence="10">The sequence shown here is derived from an EMBL/GenBank/DDBJ whole genome shotgun (WGS) entry which is preliminary data.</text>
</comment>
<keyword evidence="11" id="KW-1185">Reference proteome</keyword>
<dbReference type="STRING" id="3476.A0A2P5C6C2"/>
<dbReference type="EMBL" id="JXTB01000169">
    <property type="protein sequence ID" value="PON56630.1"/>
    <property type="molecule type" value="Genomic_DNA"/>
</dbReference>
<accession>A0A2P5C6C2</accession>
<feature type="transmembrane region" description="Helical" evidence="8">
    <location>
        <begin position="87"/>
        <end position="109"/>
    </location>
</feature>
<feature type="transmembrane region" description="Helical" evidence="8">
    <location>
        <begin position="41"/>
        <end position="66"/>
    </location>
</feature>
<evidence type="ECO:0000259" key="9">
    <source>
        <dbReference type="Pfam" id="PF04535"/>
    </source>
</evidence>
<evidence type="ECO:0000256" key="1">
    <source>
        <dbReference type="ARBA" id="ARBA00004651"/>
    </source>
</evidence>
<dbReference type="PANTHER" id="PTHR33573:SF40">
    <property type="entry name" value="CASP-LIKE PROTEIN 4D2"/>
    <property type="match status" value="1"/>
</dbReference>
<evidence type="ECO:0000256" key="2">
    <source>
        <dbReference type="ARBA" id="ARBA00007651"/>
    </source>
</evidence>
<dbReference type="AlphaFoldDB" id="A0A2P5C6C2"/>
<dbReference type="PANTHER" id="PTHR33573">
    <property type="entry name" value="CASP-LIKE PROTEIN 4A4"/>
    <property type="match status" value="1"/>
</dbReference>
<name>A0A2P5C6C2_PARAD</name>
<feature type="domain" description="Casparian strip membrane protein" evidence="9">
    <location>
        <begin position="1"/>
        <end position="100"/>
    </location>
</feature>
<evidence type="ECO:0000313" key="11">
    <source>
        <dbReference type="Proteomes" id="UP000237105"/>
    </source>
</evidence>
<gene>
    <name evidence="10" type="ORF">PanWU01x14_180430</name>
</gene>
<comment type="subunit">
    <text evidence="3 8">Homodimer and heterodimers.</text>
</comment>
<evidence type="ECO:0000313" key="10">
    <source>
        <dbReference type="EMBL" id="PON56630.1"/>
    </source>
</evidence>
<feature type="non-terminal residue" evidence="10">
    <location>
        <position position="1"/>
    </location>
</feature>
<evidence type="ECO:0000256" key="5">
    <source>
        <dbReference type="ARBA" id="ARBA00022692"/>
    </source>
</evidence>
<keyword evidence="4 8" id="KW-1003">Cell membrane</keyword>
<organism evidence="10 11">
    <name type="scientific">Parasponia andersonii</name>
    <name type="common">Sponia andersonii</name>
    <dbReference type="NCBI Taxonomy" id="3476"/>
    <lineage>
        <taxon>Eukaryota</taxon>
        <taxon>Viridiplantae</taxon>
        <taxon>Streptophyta</taxon>
        <taxon>Embryophyta</taxon>
        <taxon>Tracheophyta</taxon>
        <taxon>Spermatophyta</taxon>
        <taxon>Magnoliopsida</taxon>
        <taxon>eudicotyledons</taxon>
        <taxon>Gunneridae</taxon>
        <taxon>Pentapetalae</taxon>
        <taxon>rosids</taxon>
        <taxon>fabids</taxon>
        <taxon>Rosales</taxon>
        <taxon>Cannabaceae</taxon>
        <taxon>Parasponia</taxon>
    </lineage>
</organism>
<protein>
    <recommendedName>
        <fullName evidence="8">CASP-like protein</fullName>
    </recommendedName>
</protein>
<evidence type="ECO:0000256" key="8">
    <source>
        <dbReference type="RuleBase" id="RU361233"/>
    </source>
</evidence>
<dbReference type="Pfam" id="PF04535">
    <property type="entry name" value="CASP_dom"/>
    <property type="match status" value="1"/>
</dbReference>
<keyword evidence="6 8" id="KW-1133">Transmembrane helix</keyword>
<evidence type="ECO:0000256" key="7">
    <source>
        <dbReference type="ARBA" id="ARBA00023136"/>
    </source>
</evidence>
<evidence type="ECO:0000256" key="6">
    <source>
        <dbReference type="ARBA" id="ARBA00022989"/>
    </source>
</evidence>
<dbReference type="OrthoDB" id="685197at2759"/>
<dbReference type="GO" id="GO:0005886">
    <property type="term" value="C:plasma membrane"/>
    <property type="evidence" value="ECO:0007669"/>
    <property type="project" value="UniProtKB-SubCell"/>
</dbReference>
<comment type="caution">
    <text evidence="8">Lacks conserved residue(s) required for the propagation of feature annotation.</text>
</comment>
<keyword evidence="5 8" id="KW-0812">Transmembrane</keyword>
<comment type="subcellular location">
    <subcellularLocation>
        <location evidence="1 8">Cell membrane</location>
        <topology evidence="1 8">Multi-pass membrane protein</topology>
    </subcellularLocation>
</comment>
<sequence>YVFSTIVIGTAYAILQLPLTIYSVVSNGEGIPLFDFYGDKVINLVTFGQIMSYLLATGAGAGFGITKDTKSLFEMLNTDLGNFYDKSNAATCLLFLAFICPAMLSMFSVGSVPKSYTTWTIKRQNKSQTGPTV</sequence>
<evidence type="ECO:0000256" key="4">
    <source>
        <dbReference type="ARBA" id="ARBA00022475"/>
    </source>
</evidence>
<comment type="similarity">
    <text evidence="2 8">Belongs to the Casparian strip membrane proteins (CASP) family.</text>
</comment>
<dbReference type="InterPro" id="IPR006702">
    <property type="entry name" value="CASP_dom"/>
</dbReference>
<evidence type="ECO:0000256" key="3">
    <source>
        <dbReference type="ARBA" id="ARBA00011489"/>
    </source>
</evidence>
<keyword evidence="7 8" id="KW-0472">Membrane</keyword>
<reference evidence="11" key="1">
    <citation type="submission" date="2016-06" db="EMBL/GenBank/DDBJ databases">
        <title>Parallel loss of symbiosis genes in relatives of nitrogen-fixing non-legume Parasponia.</title>
        <authorList>
            <person name="Van Velzen R."/>
            <person name="Holmer R."/>
            <person name="Bu F."/>
            <person name="Rutten L."/>
            <person name="Van Zeijl A."/>
            <person name="Liu W."/>
            <person name="Santuari L."/>
            <person name="Cao Q."/>
            <person name="Sharma T."/>
            <person name="Shen D."/>
            <person name="Roswanjaya Y."/>
            <person name="Wardhani T."/>
            <person name="Kalhor M.S."/>
            <person name="Jansen J."/>
            <person name="Van den Hoogen J."/>
            <person name="Gungor B."/>
            <person name="Hartog M."/>
            <person name="Hontelez J."/>
            <person name="Verver J."/>
            <person name="Yang W.-C."/>
            <person name="Schijlen E."/>
            <person name="Repin R."/>
            <person name="Schilthuizen M."/>
            <person name="Schranz E."/>
            <person name="Heidstra R."/>
            <person name="Miyata K."/>
            <person name="Fedorova E."/>
            <person name="Kohlen W."/>
            <person name="Bisseling T."/>
            <person name="Smit S."/>
            <person name="Geurts R."/>
        </authorList>
    </citation>
    <scope>NUCLEOTIDE SEQUENCE [LARGE SCALE GENOMIC DNA]</scope>
    <source>
        <strain evidence="11">cv. WU1-14</strain>
    </source>
</reference>
<dbReference type="Proteomes" id="UP000237105">
    <property type="component" value="Unassembled WGS sequence"/>
</dbReference>